<feature type="domain" description="Ice-binding protein C-terminal" evidence="2">
    <location>
        <begin position="280"/>
        <end position="302"/>
    </location>
</feature>
<name>A0AB39UUG3_9GAMM</name>
<evidence type="ECO:0000256" key="1">
    <source>
        <dbReference type="SAM" id="SignalP"/>
    </source>
</evidence>
<reference evidence="3" key="1">
    <citation type="submission" date="2024-05" db="EMBL/GenBank/DDBJ databases">
        <title>Genome sequencing of novel strain.</title>
        <authorList>
            <person name="Ganbat D."/>
            <person name="Ganbat S."/>
            <person name="Lee S.-J."/>
        </authorList>
    </citation>
    <scope>NUCLEOTIDE SEQUENCE</scope>
    <source>
        <strain evidence="3">SMD15-11</strain>
    </source>
</reference>
<proteinExistence type="predicted"/>
<dbReference type="Gene3D" id="3.40.50.410">
    <property type="entry name" value="von Willebrand factor, type A domain"/>
    <property type="match status" value="1"/>
</dbReference>
<feature type="chain" id="PRO_5044330174" evidence="1">
    <location>
        <begin position="39"/>
        <end position="305"/>
    </location>
</feature>
<evidence type="ECO:0000259" key="2">
    <source>
        <dbReference type="Pfam" id="PF07589"/>
    </source>
</evidence>
<dbReference type="NCBIfam" id="TIGR03382">
    <property type="entry name" value="GC_trans_RRR"/>
    <property type="match status" value="1"/>
</dbReference>
<dbReference type="KEGG" id="tcd:AAIA72_12570"/>
<dbReference type="InterPro" id="IPR017756">
    <property type="entry name" value="TM_Gly-Cys-Arg_CS"/>
</dbReference>
<protein>
    <submittedName>
        <fullName evidence="3">VWA domain-containing protein</fullName>
    </submittedName>
</protein>
<dbReference type="NCBIfam" id="TIGR02595">
    <property type="entry name" value="PEP_CTERM"/>
    <property type="match status" value="1"/>
</dbReference>
<keyword evidence="1" id="KW-0732">Signal</keyword>
<dbReference type="Pfam" id="PF07589">
    <property type="entry name" value="PEP-CTERM"/>
    <property type="match status" value="1"/>
</dbReference>
<dbReference type="InterPro" id="IPR013424">
    <property type="entry name" value="Ice-binding_C"/>
</dbReference>
<sequence>MQPLTNLATWSIIMKNFSTSLKAAIGAIVLSMSAGAGAVAITTDVITVVDESGSMSGEHAWLGGMIQSLDAAFNTVAAGDPVSTQYGLVGFGGAGSHLAGHKHNVGGGDFGTAPQYAAATGSLVLNGGFEDGYSGIHTALNDYTLRPTARTNVILVTDEDRDNLNTNSLTFSSILNNLKAENALLNAVVNARFRCSDGSSALGMDSSGKGYKADGSGGVTTCGSASAWFGAGSTISDYVKLALATGGAAWDLNQLRAGGLKADSFTKAFIDVKVQETIRPVPEPGTLALLGLGLAGLGFRRKLSA</sequence>
<organism evidence="3">
    <name type="scientific">Thermohahella caldifontis</name>
    <dbReference type="NCBI Taxonomy" id="3142973"/>
    <lineage>
        <taxon>Bacteria</taxon>
        <taxon>Pseudomonadati</taxon>
        <taxon>Pseudomonadota</taxon>
        <taxon>Gammaproteobacteria</taxon>
        <taxon>Oceanospirillales</taxon>
        <taxon>Hahellaceae</taxon>
        <taxon>Thermohahella</taxon>
    </lineage>
</organism>
<accession>A0AB39UUG3</accession>
<dbReference type="InterPro" id="IPR036465">
    <property type="entry name" value="vWFA_dom_sf"/>
</dbReference>
<dbReference type="EMBL" id="CP154858">
    <property type="protein sequence ID" value="XDT71637.1"/>
    <property type="molecule type" value="Genomic_DNA"/>
</dbReference>
<dbReference type="AlphaFoldDB" id="A0AB39UUG3"/>
<dbReference type="SUPFAM" id="SSF53300">
    <property type="entry name" value="vWA-like"/>
    <property type="match status" value="1"/>
</dbReference>
<evidence type="ECO:0000313" key="3">
    <source>
        <dbReference type="EMBL" id="XDT71637.1"/>
    </source>
</evidence>
<dbReference type="CDD" id="cd00198">
    <property type="entry name" value="vWFA"/>
    <property type="match status" value="1"/>
</dbReference>
<feature type="signal peptide" evidence="1">
    <location>
        <begin position="1"/>
        <end position="38"/>
    </location>
</feature>
<gene>
    <name evidence="3" type="ORF">AAIA72_12570</name>
</gene>
<dbReference type="RefSeq" id="WP_369600664.1">
    <property type="nucleotide sequence ID" value="NZ_CP154858.1"/>
</dbReference>